<dbReference type="EMBL" id="JARKHS020026872">
    <property type="protein sequence ID" value="KAK8765917.1"/>
    <property type="molecule type" value="Genomic_DNA"/>
</dbReference>
<gene>
    <name evidence="1" type="ORF">V5799_007301</name>
</gene>
<organism evidence="1 2">
    <name type="scientific">Amblyomma americanum</name>
    <name type="common">Lone star tick</name>
    <dbReference type="NCBI Taxonomy" id="6943"/>
    <lineage>
        <taxon>Eukaryota</taxon>
        <taxon>Metazoa</taxon>
        <taxon>Ecdysozoa</taxon>
        <taxon>Arthropoda</taxon>
        <taxon>Chelicerata</taxon>
        <taxon>Arachnida</taxon>
        <taxon>Acari</taxon>
        <taxon>Parasitiformes</taxon>
        <taxon>Ixodida</taxon>
        <taxon>Ixodoidea</taxon>
        <taxon>Ixodidae</taxon>
        <taxon>Amblyomminae</taxon>
        <taxon>Amblyomma</taxon>
    </lineage>
</organism>
<keyword evidence="2" id="KW-1185">Reference proteome</keyword>
<evidence type="ECO:0000313" key="2">
    <source>
        <dbReference type="Proteomes" id="UP001321473"/>
    </source>
</evidence>
<comment type="caution">
    <text evidence="1">The sequence shown here is derived from an EMBL/GenBank/DDBJ whole genome shotgun (WGS) entry which is preliminary data.</text>
</comment>
<evidence type="ECO:0000313" key="1">
    <source>
        <dbReference type="EMBL" id="KAK8765917.1"/>
    </source>
</evidence>
<reference evidence="1 2" key="1">
    <citation type="journal article" date="2023" name="Arcadia Sci">
        <title>De novo assembly of a long-read Amblyomma americanum tick genome.</title>
        <authorList>
            <person name="Chou S."/>
            <person name="Poskanzer K.E."/>
            <person name="Rollins M."/>
            <person name="Thuy-Boun P.S."/>
        </authorList>
    </citation>
    <scope>NUCLEOTIDE SEQUENCE [LARGE SCALE GENOMIC DNA]</scope>
    <source>
        <strain evidence="1">F_SG_1</strain>
        <tissue evidence="1">Salivary glands</tissue>
    </source>
</reference>
<protein>
    <submittedName>
        <fullName evidence="1">Uncharacterized protein</fullName>
    </submittedName>
</protein>
<proteinExistence type="predicted"/>
<accession>A0AAQ4DTX7</accession>
<sequence>MPAMRSWSGGGAAKLTATAWMLRLRPLMVTTNSMDSAGGGVHLLGGDVAVRCGASKAWIEMESSDSRLRRSSRACFVWTSAEIRFRRLLTRTSQKPGIE</sequence>
<dbReference type="AlphaFoldDB" id="A0AAQ4DTX7"/>
<dbReference type="Proteomes" id="UP001321473">
    <property type="component" value="Unassembled WGS sequence"/>
</dbReference>
<name>A0AAQ4DTX7_AMBAM</name>